<dbReference type="SUPFAM" id="SSF52833">
    <property type="entry name" value="Thioredoxin-like"/>
    <property type="match status" value="1"/>
</dbReference>
<dbReference type="CDD" id="cd03035">
    <property type="entry name" value="ArsC_Yffb"/>
    <property type="match status" value="1"/>
</dbReference>
<evidence type="ECO:0000313" key="1">
    <source>
        <dbReference type="EMBL" id="CBI09858.1"/>
    </source>
</evidence>
<proteinExistence type="predicted"/>
<dbReference type="InterPro" id="IPR006660">
    <property type="entry name" value="Arsenate_reductase-like"/>
</dbReference>
<name>E6QRI6_9ZZZZ</name>
<dbReference type="NCBIfam" id="NF008107">
    <property type="entry name" value="PRK10853.1"/>
    <property type="match status" value="1"/>
</dbReference>
<dbReference type="InterPro" id="IPR036249">
    <property type="entry name" value="Thioredoxin-like_sf"/>
</dbReference>
<dbReference type="EMBL" id="CABR01000055">
    <property type="protein sequence ID" value="CBI09858.1"/>
    <property type="molecule type" value="Genomic_DNA"/>
</dbReference>
<dbReference type="Pfam" id="PF03960">
    <property type="entry name" value="ArsC"/>
    <property type="match status" value="1"/>
</dbReference>
<dbReference type="Gene3D" id="3.40.30.10">
    <property type="entry name" value="Glutaredoxin"/>
    <property type="match status" value="1"/>
</dbReference>
<gene>
    <name evidence="1" type="ORF">CARN7_0604</name>
</gene>
<dbReference type="NCBIfam" id="TIGR01617">
    <property type="entry name" value="arsC_related"/>
    <property type="match status" value="1"/>
</dbReference>
<accession>E6QRI6</accession>
<reference evidence="1" key="1">
    <citation type="submission" date="2009-10" db="EMBL/GenBank/DDBJ databases">
        <title>Diversity of trophic interactions inside an arsenic-rich microbial ecosystem.</title>
        <authorList>
            <person name="Bertin P.N."/>
            <person name="Heinrich-Salmeron A."/>
            <person name="Pelletier E."/>
            <person name="Goulhen-Chollet F."/>
            <person name="Arsene-Ploetze F."/>
            <person name="Gallien S."/>
            <person name="Calteau A."/>
            <person name="Vallenet D."/>
            <person name="Casiot C."/>
            <person name="Chane-Woon-Ming B."/>
            <person name="Giloteaux L."/>
            <person name="Barakat M."/>
            <person name="Bonnefoy V."/>
            <person name="Bruneel O."/>
            <person name="Chandler M."/>
            <person name="Cleiss J."/>
            <person name="Duran R."/>
            <person name="Elbaz-Poulichet F."/>
            <person name="Fonknechten N."/>
            <person name="Lauga B."/>
            <person name="Mornico D."/>
            <person name="Ortet P."/>
            <person name="Schaeffer C."/>
            <person name="Siguier P."/>
            <person name="Alexander Thil Smith A."/>
            <person name="Van Dorsselaer A."/>
            <person name="Weissenbach J."/>
            <person name="Medigue C."/>
            <person name="Le Paslier D."/>
        </authorList>
    </citation>
    <scope>NUCLEOTIDE SEQUENCE</scope>
</reference>
<dbReference type="PROSITE" id="PS51353">
    <property type="entry name" value="ARSC"/>
    <property type="match status" value="1"/>
</dbReference>
<protein>
    <submittedName>
        <fullName evidence="1">Putative Arsenate reductase (ArsC)</fullName>
    </submittedName>
</protein>
<comment type="caution">
    <text evidence="1">The sequence shown here is derived from an EMBL/GenBank/DDBJ whole genome shotgun (WGS) entry which is preliminary data.</text>
</comment>
<dbReference type="InterPro" id="IPR006504">
    <property type="entry name" value="Tscrpt_reg_Spx/MgsR"/>
</dbReference>
<dbReference type="PANTHER" id="PTHR30041">
    <property type="entry name" value="ARSENATE REDUCTASE"/>
    <property type="match status" value="1"/>
</dbReference>
<dbReference type="PANTHER" id="PTHR30041:SF8">
    <property type="entry name" value="PROTEIN YFFB"/>
    <property type="match status" value="1"/>
</dbReference>
<organism evidence="1">
    <name type="scientific">mine drainage metagenome</name>
    <dbReference type="NCBI Taxonomy" id="410659"/>
    <lineage>
        <taxon>unclassified sequences</taxon>
        <taxon>metagenomes</taxon>
        <taxon>ecological metagenomes</taxon>
    </lineage>
</organism>
<dbReference type="AlphaFoldDB" id="E6QRI6"/>
<sequence length="127" mass="14371">MSASGCNKVIEQSAQMYGIPNCSTVKKARLWLDAQGIQYQFHDFKKCAPTKQQLSAWSELAGWENLLNRKGTTWRNLTDTDKTSITHAEAAFTLMTAQPSVIKRPVFCFDRTVLVGFDADTWRQLIP</sequence>